<accession>B0CFB0</accession>
<reference evidence="2 3" key="1">
    <citation type="journal article" date="2008" name="Proc. Natl. Acad. Sci. U.S.A.">
        <title>Niche adaptation and genome expansion in the chlorophyll d-producing cyanobacterium Acaryochloris marina.</title>
        <authorList>
            <person name="Swingley W.D."/>
            <person name="Chen M."/>
            <person name="Cheung P.C."/>
            <person name="Conrad A.L."/>
            <person name="Dejesa L.C."/>
            <person name="Hao J."/>
            <person name="Honchak B.M."/>
            <person name="Karbach L.E."/>
            <person name="Kurdoglu A."/>
            <person name="Lahiri S."/>
            <person name="Mastrian S.D."/>
            <person name="Miyashita H."/>
            <person name="Page L."/>
            <person name="Ramakrishna P."/>
            <person name="Satoh S."/>
            <person name="Sattley W.M."/>
            <person name="Shimada Y."/>
            <person name="Taylor H.L."/>
            <person name="Tomo T."/>
            <person name="Tsuchiya T."/>
            <person name="Wang Z.T."/>
            <person name="Raymond J."/>
            <person name="Mimuro M."/>
            <person name="Blankenship R.E."/>
            <person name="Touchman J.W."/>
        </authorList>
    </citation>
    <scope>NUCLEOTIDE SEQUENCE [LARGE SCALE GENOMIC DNA]</scope>
    <source>
        <strain evidence="3">MBIC 11017</strain>
    </source>
</reference>
<evidence type="ECO:0008006" key="4">
    <source>
        <dbReference type="Google" id="ProtNLM"/>
    </source>
</evidence>
<dbReference type="Pfam" id="PF14110">
    <property type="entry name" value="DUF4282"/>
    <property type="match status" value="1"/>
</dbReference>
<keyword evidence="1" id="KW-1133">Transmembrane helix</keyword>
<dbReference type="OrthoDB" id="574364at2"/>
<dbReference type="STRING" id="329726.AM1_0753"/>
<evidence type="ECO:0000313" key="2">
    <source>
        <dbReference type="EMBL" id="ABW25797.1"/>
    </source>
</evidence>
<keyword evidence="3" id="KW-1185">Reference proteome</keyword>
<sequence>MASRKGFFAKLFDLSFSEFIAIQIAGVLYGIGILFIGLFALAILFGGLSQGALPAIGALIVAPLVFMLNIIFFRITLEAFIASIRTAENTSRIAGSINR</sequence>
<feature type="transmembrane region" description="Helical" evidence="1">
    <location>
        <begin position="51"/>
        <end position="75"/>
    </location>
</feature>
<feature type="transmembrane region" description="Helical" evidence="1">
    <location>
        <begin position="20"/>
        <end position="45"/>
    </location>
</feature>
<keyword evidence="1" id="KW-0812">Transmembrane</keyword>
<evidence type="ECO:0000256" key="1">
    <source>
        <dbReference type="SAM" id="Phobius"/>
    </source>
</evidence>
<dbReference type="InterPro" id="IPR025557">
    <property type="entry name" value="DUF4282"/>
</dbReference>
<dbReference type="EMBL" id="CP000828">
    <property type="protein sequence ID" value="ABW25797.1"/>
    <property type="molecule type" value="Genomic_DNA"/>
</dbReference>
<dbReference type="AlphaFoldDB" id="B0CFB0"/>
<proteinExistence type="predicted"/>
<dbReference type="Proteomes" id="UP000000268">
    <property type="component" value="Chromosome"/>
</dbReference>
<dbReference type="KEGG" id="amr:AM1_0753"/>
<gene>
    <name evidence="2" type="ordered locus">AM1_0753</name>
</gene>
<protein>
    <recommendedName>
        <fullName evidence="4">DUF4282 domain-containing protein</fullName>
    </recommendedName>
</protein>
<dbReference type="RefSeq" id="WP_012161381.1">
    <property type="nucleotide sequence ID" value="NC_009925.1"/>
</dbReference>
<organism evidence="2 3">
    <name type="scientific">Acaryochloris marina (strain MBIC 11017)</name>
    <dbReference type="NCBI Taxonomy" id="329726"/>
    <lineage>
        <taxon>Bacteria</taxon>
        <taxon>Bacillati</taxon>
        <taxon>Cyanobacteriota</taxon>
        <taxon>Cyanophyceae</taxon>
        <taxon>Acaryochloridales</taxon>
        <taxon>Acaryochloridaceae</taxon>
        <taxon>Acaryochloris</taxon>
    </lineage>
</organism>
<name>B0CFB0_ACAM1</name>
<keyword evidence="1" id="KW-0472">Membrane</keyword>
<dbReference type="eggNOG" id="COG5164">
    <property type="taxonomic scope" value="Bacteria"/>
</dbReference>
<evidence type="ECO:0000313" key="3">
    <source>
        <dbReference type="Proteomes" id="UP000000268"/>
    </source>
</evidence>
<dbReference type="HOGENOM" id="CLU_169571_0_1_3"/>